<dbReference type="Gene3D" id="3.20.20.80">
    <property type="entry name" value="Glycosidases"/>
    <property type="match status" value="1"/>
</dbReference>
<accession>A0A6G4WTP7</accession>
<dbReference type="CDD" id="cd00599">
    <property type="entry name" value="GH25_muramidase"/>
    <property type="match status" value="1"/>
</dbReference>
<feature type="region of interest" description="Disordered" evidence="4">
    <location>
        <begin position="185"/>
        <end position="207"/>
    </location>
</feature>
<evidence type="ECO:0000256" key="2">
    <source>
        <dbReference type="ARBA" id="ARBA00022801"/>
    </source>
</evidence>
<dbReference type="PANTHER" id="PTHR33734:SF22">
    <property type="entry name" value="MEMBRANE-BOUND LYTIC MUREIN TRANSGLYCOSYLASE D"/>
    <property type="match status" value="1"/>
</dbReference>
<dbReference type="Pfam" id="PF01183">
    <property type="entry name" value="Glyco_hydro_25"/>
    <property type="match status" value="1"/>
</dbReference>
<dbReference type="InterPro" id="IPR017853">
    <property type="entry name" value="GH"/>
</dbReference>
<dbReference type="Gene3D" id="3.10.350.10">
    <property type="entry name" value="LysM domain"/>
    <property type="match status" value="2"/>
</dbReference>
<dbReference type="PROSITE" id="PS51904">
    <property type="entry name" value="GLYCOSYL_HYDROL_F25_2"/>
    <property type="match status" value="1"/>
</dbReference>
<dbReference type="SMART" id="SM00257">
    <property type="entry name" value="LysM"/>
    <property type="match status" value="2"/>
</dbReference>
<sequence length="309" mass="33457">MAITGVDVSSYQPERFSTRGHHFAIIKATEGRSYVNPHQRGQAAHARAAGLVVGFYHFLWPGNIKAQAAYFVEKCASVQGDILALDWERTSAGTAATSAEKDQFIREVQRLRGDTHRVILYCNVDFWLRRDTSSFAGDGLWIAHYNGKPGKPGIQAPWVIHQYTDRPVDTNVAAFANREALAKWAGTTSGKPTPPKKPKPTPKPGGTAYTVRSGDTLSGIAARHGLSLSALLAANPSYKSHPNLIHPGDKVKIPSQGSGSTTRRHRIRPGDTLSAIAARYGTTVAKLAKANGISNPDQIYVGQTLKIVK</sequence>
<feature type="domain" description="LysM" evidence="5">
    <location>
        <begin position="207"/>
        <end position="253"/>
    </location>
</feature>
<keyword evidence="3" id="KW-0326">Glycosidase</keyword>
<dbReference type="GO" id="GO:0009253">
    <property type="term" value="P:peptidoglycan catabolic process"/>
    <property type="evidence" value="ECO:0007669"/>
    <property type="project" value="InterPro"/>
</dbReference>
<dbReference type="SUPFAM" id="SSF54106">
    <property type="entry name" value="LysM domain"/>
    <property type="match status" value="2"/>
</dbReference>
<evidence type="ECO:0000313" key="7">
    <source>
        <dbReference type="Proteomes" id="UP000477722"/>
    </source>
</evidence>
<evidence type="ECO:0000259" key="5">
    <source>
        <dbReference type="PROSITE" id="PS51782"/>
    </source>
</evidence>
<keyword evidence="7" id="KW-1185">Reference proteome</keyword>
<organism evidence="6 7">
    <name type="scientific">Streptomyces boncukensis</name>
    <dbReference type="NCBI Taxonomy" id="2711219"/>
    <lineage>
        <taxon>Bacteria</taxon>
        <taxon>Bacillati</taxon>
        <taxon>Actinomycetota</taxon>
        <taxon>Actinomycetes</taxon>
        <taxon>Kitasatosporales</taxon>
        <taxon>Streptomycetaceae</taxon>
        <taxon>Streptomyces</taxon>
    </lineage>
</organism>
<dbReference type="InterPro" id="IPR018077">
    <property type="entry name" value="Glyco_hydro_fam25_subgr"/>
</dbReference>
<dbReference type="Pfam" id="PF01476">
    <property type="entry name" value="LysM"/>
    <property type="match status" value="2"/>
</dbReference>
<dbReference type="EMBL" id="JAAKZZ010000049">
    <property type="protein sequence ID" value="NGO68222.1"/>
    <property type="molecule type" value="Genomic_DNA"/>
</dbReference>
<dbReference type="InterPro" id="IPR002053">
    <property type="entry name" value="Glyco_hydro_25"/>
</dbReference>
<evidence type="ECO:0000313" key="6">
    <source>
        <dbReference type="EMBL" id="NGO68222.1"/>
    </source>
</evidence>
<reference evidence="6 7" key="1">
    <citation type="submission" date="2020-02" db="EMBL/GenBank/DDBJ databases">
        <title>Whole-genome analyses of novel actinobacteria.</title>
        <authorList>
            <person name="Sahin N."/>
            <person name="Tatar D."/>
        </authorList>
    </citation>
    <scope>NUCLEOTIDE SEQUENCE [LARGE SCALE GENOMIC DNA]</scope>
    <source>
        <strain evidence="6 7">SB3404</strain>
    </source>
</reference>
<dbReference type="GO" id="GO:0016998">
    <property type="term" value="P:cell wall macromolecule catabolic process"/>
    <property type="evidence" value="ECO:0007669"/>
    <property type="project" value="InterPro"/>
</dbReference>
<evidence type="ECO:0000256" key="4">
    <source>
        <dbReference type="SAM" id="MobiDB-lite"/>
    </source>
</evidence>
<comment type="similarity">
    <text evidence="1">Belongs to the glycosyl hydrolase 25 family.</text>
</comment>
<protein>
    <submittedName>
        <fullName evidence="6">LysM peptidoglycan-binding domain-containing protein</fullName>
    </submittedName>
</protein>
<dbReference type="Proteomes" id="UP000477722">
    <property type="component" value="Unassembled WGS sequence"/>
</dbReference>
<dbReference type="CDD" id="cd00118">
    <property type="entry name" value="LysM"/>
    <property type="match status" value="2"/>
</dbReference>
<evidence type="ECO:0000256" key="1">
    <source>
        <dbReference type="ARBA" id="ARBA00010646"/>
    </source>
</evidence>
<dbReference type="InterPro" id="IPR018392">
    <property type="entry name" value="LysM"/>
</dbReference>
<dbReference type="PROSITE" id="PS51782">
    <property type="entry name" value="LYSM"/>
    <property type="match status" value="2"/>
</dbReference>
<dbReference type="SUPFAM" id="SSF51445">
    <property type="entry name" value="(Trans)glycosidases"/>
    <property type="match status" value="1"/>
</dbReference>
<dbReference type="PANTHER" id="PTHR33734">
    <property type="entry name" value="LYSM DOMAIN-CONTAINING GPI-ANCHORED PROTEIN 2"/>
    <property type="match status" value="1"/>
</dbReference>
<feature type="domain" description="LysM" evidence="5">
    <location>
        <begin position="263"/>
        <end position="307"/>
    </location>
</feature>
<keyword evidence="2" id="KW-0378">Hydrolase</keyword>
<feature type="region of interest" description="Disordered" evidence="4">
    <location>
        <begin position="243"/>
        <end position="266"/>
    </location>
</feature>
<dbReference type="SMART" id="SM00641">
    <property type="entry name" value="Glyco_25"/>
    <property type="match status" value="1"/>
</dbReference>
<proteinExistence type="inferred from homology"/>
<gene>
    <name evidence="6" type="ORF">G5C65_07615</name>
</gene>
<dbReference type="GO" id="GO:0008932">
    <property type="term" value="F:lytic endotransglycosylase activity"/>
    <property type="evidence" value="ECO:0007669"/>
    <property type="project" value="TreeGrafter"/>
</dbReference>
<dbReference type="GO" id="GO:0003796">
    <property type="term" value="F:lysozyme activity"/>
    <property type="evidence" value="ECO:0007669"/>
    <property type="project" value="InterPro"/>
</dbReference>
<comment type="caution">
    <text evidence="6">The sequence shown here is derived from an EMBL/GenBank/DDBJ whole genome shotgun (WGS) entry which is preliminary data.</text>
</comment>
<name>A0A6G4WTP7_9ACTN</name>
<dbReference type="AlphaFoldDB" id="A0A6G4WTP7"/>
<dbReference type="RefSeq" id="WP_165297876.1">
    <property type="nucleotide sequence ID" value="NZ_JAAKZZ010000049.1"/>
</dbReference>
<dbReference type="InterPro" id="IPR036779">
    <property type="entry name" value="LysM_dom_sf"/>
</dbReference>
<evidence type="ECO:0000256" key="3">
    <source>
        <dbReference type="ARBA" id="ARBA00023295"/>
    </source>
</evidence>